<evidence type="ECO:0000313" key="3">
    <source>
        <dbReference type="Proteomes" id="UP000821866"/>
    </source>
</evidence>
<protein>
    <submittedName>
        <fullName evidence="2">Uncharacterized protein</fullName>
    </submittedName>
</protein>
<name>A0A9J6E7B3_RHIMP</name>
<reference evidence="2" key="2">
    <citation type="submission" date="2021-09" db="EMBL/GenBank/DDBJ databases">
        <authorList>
            <person name="Jia N."/>
            <person name="Wang J."/>
            <person name="Shi W."/>
            <person name="Du L."/>
            <person name="Sun Y."/>
            <person name="Zhan W."/>
            <person name="Jiang J."/>
            <person name="Wang Q."/>
            <person name="Zhang B."/>
            <person name="Ji P."/>
            <person name="Sakyi L.B."/>
            <person name="Cui X."/>
            <person name="Yuan T."/>
            <person name="Jiang B."/>
            <person name="Yang W."/>
            <person name="Lam T.T.-Y."/>
            <person name="Chang Q."/>
            <person name="Ding S."/>
            <person name="Wang X."/>
            <person name="Zhu J."/>
            <person name="Ruan X."/>
            <person name="Zhao L."/>
            <person name="Wei J."/>
            <person name="Que T."/>
            <person name="Du C."/>
            <person name="Cheng J."/>
            <person name="Dai P."/>
            <person name="Han X."/>
            <person name="Huang E."/>
            <person name="Gao Y."/>
            <person name="Liu J."/>
            <person name="Shao H."/>
            <person name="Ye R."/>
            <person name="Li L."/>
            <person name="Wei W."/>
            <person name="Wang X."/>
            <person name="Wang C."/>
            <person name="Huo Q."/>
            <person name="Li W."/>
            <person name="Guo W."/>
            <person name="Chen H."/>
            <person name="Chen S."/>
            <person name="Zhou L."/>
            <person name="Zhou L."/>
            <person name="Ni X."/>
            <person name="Tian J."/>
            <person name="Zhou Y."/>
            <person name="Sheng Y."/>
            <person name="Liu T."/>
            <person name="Pan Y."/>
            <person name="Xia L."/>
            <person name="Li J."/>
            <person name="Zhao F."/>
            <person name="Cao W."/>
        </authorList>
    </citation>
    <scope>NUCLEOTIDE SEQUENCE</scope>
    <source>
        <strain evidence="2">Rmic-2018</strain>
        <tissue evidence="2">Larvae</tissue>
    </source>
</reference>
<organism evidence="2 3">
    <name type="scientific">Rhipicephalus microplus</name>
    <name type="common">Cattle tick</name>
    <name type="synonym">Boophilus microplus</name>
    <dbReference type="NCBI Taxonomy" id="6941"/>
    <lineage>
        <taxon>Eukaryota</taxon>
        <taxon>Metazoa</taxon>
        <taxon>Ecdysozoa</taxon>
        <taxon>Arthropoda</taxon>
        <taxon>Chelicerata</taxon>
        <taxon>Arachnida</taxon>
        <taxon>Acari</taxon>
        <taxon>Parasitiformes</taxon>
        <taxon>Ixodida</taxon>
        <taxon>Ixodoidea</taxon>
        <taxon>Ixodidae</taxon>
        <taxon>Rhipicephalinae</taxon>
        <taxon>Rhipicephalus</taxon>
        <taxon>Boophilus</taxon>
    </lineage>
</organism>
<evidence type="ECO:0000256" key="1">
    <source>
        <dbReference type="SAM" id="MobiDB-lite"/>
    </source>
</evidence>
<proteinExistence type="predicted"/>
<sequence>MEKTLKQSARLYNRDFGVSSVRVESTILLTYADVFREMVRDIVKAELQKLRLAQSSPAMPSIADVWVSESNWDVHPISCIEDAAVGYRLYADKSVGELRWTIANVRWDQNKDPEPASLLDMGFVVTDGAFDPTGSKSAGPYRFCDALAAASVHKGLRPRMTSNLQDSHTNSLRSGLVADSHRQRYDLCCRDSRRDNRSRPTSHAAGNTSRGVILGVDTDFDDAALNRMLIQPRNSSLLGARRIKNTETVILIFNGLKVPNYVYCGQVIYRCTLYKRQINTCRTSDQVGHRQDVCPTPSTSSLTWCAVVVSTVDDESKLSSKHPPQHLARFLPRPPNPKNLL</sequence>
<gene>
    <name evidence="2" type="ORF">HPB51_006179</name>
</gene>
<comment type="caution">
    <text evidence="2">The sequence shown here is derived from an EMBL/GenBank/DDBJ whole genome shotgun (WGS) entry which is preliminary data.</text>
</comment>
<feature type="compositionally biased region" description="Pro residues" evidence="1">
    <location>
        <begin position="332"/>
        <end position="341"/>
    </location>
</feature>
<evidence type="ECO:0000313" key="2">
    <source>
        <dbReference type="EMBL" id="KAH8029973.1"/>
    </source>
</evidence>
<accession>A0A9J6E7B3</accession>
<dbReference type="EMBL" id="JABSTU010000005">
    <property type="protein sequence ID" value="KAH8029973.1"/>
    <property type="molecule type" value="Genomic_DNA"/>
</dbReference>
<feature type="region of interest" description="Disordered" evidence="1">
    <location>
        <begin position="316"/>
        <end position="341"/>
    </location>
</feature>
<keyword evidence="3" id="KW-1185">Reference proteome</keyword>
<reference evidence="2" key="1">
    <citation type="journal article" date="2020" name="Cell">
        <title>Large-Scale Comparative Analyses of Tick Genomes Elucidate Their Genetic Diversity and Vector Capacities.</title>
        <authorList>
            <consortium name="Tick Genome and Microbiome Consortium (TIGMIC)"/>
            <person name="Jia N."/>
            <person name="Wang J."/>
            <person name="Shi W."/>
            <person name="Du L."/>
            <person name="Sun Y."/>
            <person name="Zhan W."/>
            <person name="Jiang J.F."/>
            <person name="Wang Q."/>
            <person name="Zhang B."/>
            <person name="Ji P."/>
            <person name="Bell-Sakyi L."/>
            <person name="Cui X.M."/>
            <person name="Yuan T.T."/>
            <person name="Jiang B.G."/>
            <person name="Yang W.F."/>
            <person name="Lam T.T."/>
            <person name="Chang Q.C."/>
            <person name="Ding S.J."/>
            <person name="Wang X.J."/>
            <person name="Zhu J.G."/>
            <person name="Ruan X.D."/>
            <person name="Zhao L."/>
            <person name="Wei J.T."/>
            <person name="Ye R.Z."/>
            <person name="Que T.C."/>
            <person name="Du C.H."/>
            <person name="Zhou Y.H."/>
            <person name="Cheng J.X."/>
            <person name="Dai P.F."/>
            <person name="Guo W.B."/>
            <person name="Han X.H."/>
            <person name="Huang E.J."/>
            <person name="Li L.F."/>
            <person name="Wei W."/>
            <person name="Gao Y.C."/>
            <person name="Liu J.Z."/>
            <person name="Shao H.Z."/>
            <person name="Wang X."/>
            <person name="Wang C.C."/>
            <person name="Yang T.C."/>
            <person name="Huo Q.B."/>
            <person name="Li W."/>
            <person name="Chen H.Y."/>
            <person name="Chen S.E."/>
            <person name="Zhou L.G."/>
            <person name="Ni X.B."/>
            <person name="Tian J.H."/>
            <person name="Sheng Y."/>
            <person name="Liu T."/>
            <person name="Pan Y.S."/>
            <person name="Xia L.Y."/>
            <person name="Li J."/>
            <person name="Zhao F."/>
            <person name="Cao W.C."/>
        </authorList>
    </citation>
    <scope>NUCLEOTIDE SEQUENCE</scope>
    <source>
        <strain evidence="2">Rmic-2018</strain>
    </source>
</reference>
<dbReference type="Proteomes" id="UP000821866">
    <property type="component" value="Chromosome 3"/>
</dbReference>
<dbReference type="AlphaFoldDB" id="A0A9J6E7B3"/>